<dbReference type="Pfam" id="PF03772">
    <property type="entry name" value="Competence"/>
    <property type="match status" value="1"/>
</dbReference>
<keyword evidence="3 6" id="KW-0812">Transmembrane</keyword>
<feature type="transmembrane region" description="Helical" evidence="6">
    <location>
        <begin position="465"/>
        <end position="486"/>
    </location>
</feature>
<dbReference type="PANTHER" id="PTHR30619">
    <property type="entry name" value="DNA INTERNALIZATION/COMPETENCE PROTEIN COMEC/REC2"/>
    <property type="match status" value="1"/>
</dbReference>
<dbReference type="EMBL" id="UOFR01000043">
    <property type="protein sequence ID" value="VAW97038.1"/>
    <property type="molecule type" value="Genomic_DNA"/>
</dbReference>
<evidence type="ECO:0000256" key="3">
    <source>
        <dbReference type="ARBA" id="ARBA00022692"/>
    </source>
</evidence>
<evidence type="ECO:0000259" key="7">
    <source>
        <dbReference type="SMART" id="SM00849"/>
    </source>
</evidence>
<dbReference type="InterPro" id="IPR052159">
    <property type="entry name" value="Competence_DNA_uptake"/>
</dbReference>
<keyword evidence="2" id="KW-1003">Cell membrane</keyword>
<keyword evidence="4 6" id="KW-1133">Transmembrane helix</keyword>
<feature type="transmembrane region" description="Helical" evidence="6">
    <location>
        <begin position="438"/>
        <end position="458"/>
    </location>
</feature>
<dbReference type="Gene3D" id="3.60.15.10">
    <property type="entry name" value="Ribonuclease Z/Hydroxyacylglutathione hydrolase-like"/>
    <property type="match status" value="1"/>
</dbReference>
<proteinExistence type="predicted"/>
<dbReference type="NCBIfam" id="TIGR00361">
    <property type="entry name" value="ComEC_Rec2"/>
    <property type="match status" value="1"/>
</dbReference>
<dbReference type="InterPro" id="IPR036866">
    <property type="entry name" value="RibonucZ/Hydroxyglut_hydro"/>
</dbReference>
<accession>A0A3B0ZU71</accession>
<reference evidence="8" key="1">
    <citation type="submission" date="2018-06" db="EMBL/GenBank/DDBJ databases">
        <authorList>
            <person name="Zhirakovskaya E."/>
        </authorList>
    </citation>
    <scope>NUCLEOTIDE SEQUENCE</scope>
</reference>
<dbReference type="InterPro" id="IPR004477">
    <property type="entry name" value="ComEC_N"/>
</dbReference>
<gene>
    <name evidence="8" type="ORF">MNBD_GAMMA21-821</name>
</gene>
<dbReference type="GO" id="GO:0030420">
    <property type="term" value="P:establishment of competence for transformation"/>
    <property type="evidence" value="ECO:0007669"/>
    <property type="project" value="InterPro"/>
</dbReference>
<dbReference type="PANTHER" id="PTHR30619:SF1">
    <property type="entry name" value="RECOMBINATION PROTEIN 2"/>
    <property type="match status" value="1"/>
</dbReference>
<feature type="transmembrane region" description="Helical" evidence="6">
    <location>
        <begin position="328"/>
        <end position="357"/>
    </location>
</feature>
<evidence type="ECO:0000313" key="8">
    <source>
        <dbReference type="EMBL" id="VAW97038.1"/>
    </source>
</evidence>
<feature type="transmembrane region" description="Helical" evidence="6">
    <location>
        <begin position="270"/>
        <end position="290"/>
    </location>
</feature>
<feature type="transmembrane region" description="Helical" evidence="6">
    <location>
        <begin position="377"/>
        <end position="397"/>
    </location>
</feature>
<dbReference type="SMART" id="SM00849">
    <property type="entry name" value="Lactamase_B"/>
    <property type="match status" value="1"/>
</dbReference>
<evidence type="ECO:0000256" key="6">
    <source>
        <dbReference type="SAM" id="Phobius"/>
    </source>
</evidence>
<evidence type="ECO:0000256" key="5">
    <source>
        <dbReference type="ARBA" id="ARBA00023136"/>
    </source>
</evidence>
<dbReference type="Pfam" id="PF00753">
    <property type="entry name" value="Lactamase_B"/>
    <property type="match status" value="1"/>
</dbReference>
<evidence type="ECO:0000256" key="1">
    <source>
        <dbReference type="ARBA" id="ARBA00004651"/>
    </source>
</evidence>
<evidence type="ECO:0000256" key="2">
    <source>
        <dbReference type="ARBA" id="ARBA00022475"/>
    </source>
</evidence>
<feature type="domain" description="Metallo-beta-lactamase" evidence="7">
    <location>
        <begin position="527"/>
        <end position="720"/>
    </location>
</feature>
<name>A0A3B0ZU71_9ZZZZ</name>
<dbReference type="InterPro" id="IPR001279">
    <property type="entry name" value="Metallo-B-lactamas"/>
</dbReference>
<keyword evidence="5 6" id="KW-0472">Membrane</keyword>
<dbReference type="InterPro" id="IPR004797">
    <property type="entry name" value="Competence_ComEC/Rec2"/>
</dbReference>
<dbReference type="InterPro" id="IPR035681">
    <property type="entry name" value="ComA-like_MBL"/>
</dbReference>
<feature type="transmembrane region" description="Helical" evidence="6">
    <location>
        <begin position="409"/>
        <end position="432"/>
    </location>
</feature>
<dbReference type="NCBIfam" id="TIGR00360">
    <property type="entry name" value="ComEC_N-term"/>
    <property type="match status" value="1"/>
</dbReference>
<dbReference type="AlphaFoldDB" id="A0A3B0ZU71"/>
<dbReference type="GO" id="GO:0005886">
    <property type="term" value="C:plasma membrane"/>
    <property type="evidence" value="ECO:0007669"/>
    <property type="project" value="UniProtKB-SubCell"/>
</dbReference>
<comment type="subcellular location">
    <subcellularLocation>
        <location evidence="1">Cell membrane</location>
        <topology evidence="1">Multi-pass membrane protein</topology>
    </subcellularLocation>
</comment>
<feature type="transmembrane region" description="Helical" evidence="6">
    <location>
        <begin position="492"/>
        <end position="510"/>
    </location>
</feature>
<protein>
    <submittedName>
        <fullName evidence="8">DNA internalization-related competence protein ComEC/Rec2</fullName>
    </submittedName>
</protein>
<dbReference type="CDD" id="cd07731">
    <property type="entry name" value="ComA-like_MBL-fold"/>
    <property type="match status" value="1"/>
</dbReference>
<dbReference type="SUPFAM" id="SSF56281">
    <property type="entry name" value="Metallo-hydrolase/oxidoreductase"/>
    <property type="match status" value="1"/>
</dbReference>
<evidence type="ECO:0000256" key="4">
    <source>
        <dbReference type="ARBA" id="ARBA00022989"/>
    </source>
</evidence>
<sequence length="772" mass="86914">MIRIATLALFLGILILHHLPQLPPRGFLILAPLAIISLFIFKSYYTRIALISLIGFGWAHIQADHLIQTKLPEVYIGKNIQIEGYIASLPRHDNRKARFEFDVEKVLQPEQIVFPKKLVLSWYKPGTRKFNVGDKWRFTVRVKPSRTFANPGGFDYNKWLLQKGILASGYIRSKQPVELIESNMFAYPLQRLRQSLQARLNNIAIDAQVLPFVRALVIGDRSGLKNEDWVVLQKTGTIHLMAISGLHIGLIATFMFFVARYVWSRIPGAALYFAAPRAAAIIAWMAAFFYSALAGFALPTQRAMIMLSVVLFALVLKKRIQPTYVFSAALAFVLLYDSFAVLSASFWLSFGAVAFIYYFIYTSGQITASSAASRFKFWLSLQIFISISLLPLTIQFFQQAPILSPLANVVAVPVVGFIIVPLSFIGCLLLFINDTLALAVFDLIKVVFSMLWSFLEWFSDLSFSTYAFATPSIYALILAILGLAMVFLPRVLHIRISGLICCIPILFPFVKTIDHGEFRLSVLDVGQGLSIVLQTQRHNLVFDAGPKFSRNLDAGRAVVIPFLREKAVKKLDTLLISHADNDHIGGANSILSGINVTSVLTSNPDKISNNSKNTIDRCVRGQRWNWDAVQFEIIHPDVNDYSGALSENNLSCVLLVTSGNQQVLLTGDIEREAENLILRRYPQLSNLKLIVAPHHGSKTSSSQRFVQQFRPEIAIIPVGWRNRFHFPHAQVLDRYRSIEADIYQTSESGEISFDSTTQTIGQYRQQNHSYWD</sequence>
<dbReference type="Pfam" id="PF13567">
    <property type="entry name" value="DUF4131"/>
    <property type="match status" value="1"/>
</dbReference>
<feature type="transmembrane region" description="Helical" evidence="6">
    <location>
        <begin position="238"/>
        <end position="258"/>
    </location>
</feature>
<organism evidence="8">
    <name type="scientific">hydrothermal vent metagenome</name>
    <dbReference type="NCBI Taxonomy" id="652676"/>
    <lineage>
        <taxon>unclassified sequences</taxon>
        <taxon>metagenomes</taxon>
        <taxon>ecological metagenomes</taxon>
    </lineage>
</organism>
<dbReference type="InterPro" id="IPR025405">
    <property type="entry name" value="DUF4131"/>
</dbReference>